<reference evidence="4 5" key="1">
    <citation type="submission" date="2017-12" db="EMBL/GenBank/DDBJ databases">
        <title>Hemimetabolous genomes reveal molecular basis of termite eusociality.</title>
        <authorList>
            <person name="Harrison M.C."/>
            <person name="Jongepier E."/>
            <person name="Robertson H.M."/>
            <person name="Arning N."/>
            <person name="Bitard-Feildel T."/>
            <person name="Chao H."/>
            <person name="Childers C.P."/>
            <person name="Dinh H."/>
            <person name="Doddapaneni H."/>
            <person name="Dugan S."/>
            <person name="Gowin J."/>
            <person name="Greiner C."/>
            <person name="Han Y."/>
            <person name="Hu H."/>
            <person name="Hughes D.S.T."/>
            <person name="Huylmans A.-K."/>
            <person name="Kemena C."/>
            <person name="Kremer L.P.M."/>
            <person name="Lee S.L."/>
            <person name="Lopez-Ezquerra A."/>
            <person name="Mallet L."/>
            <person name="Monroy-Kuhn J.M."/>
            <person name="Moser A."/>
            <person name="Murali S.C."/>
            <person name="Muzny D.M."/>
            <person name="Otani S."/>
            <person name="Piulachs M.-D."/>
            <person name="Poelchau M."/>
            <person name="Qu J."/>
            <person name="Schaub F."/>
            <person name="Wada-Katsumata A."/>
            <person name="Worley K.C."/>
            <person name="Xie Q."/>
            <person name="Ylla G."/>
            <person name="Poulsen M."/>
            <person name="Gibbs R.A."/>
            <person name="Schal C."/>
            <person name="Richards S."/>
            <person name="Belles X."/>
            <person name="Korb J."/>
            <person name="Bornberg-Bauer E."/>
        </authorList>
    </citation>
    <scope>NUCLEOTIDE SEQUENCE [LARGE SCALE GENOMIC DNA]</scope>
    <source>
        <tissue evidence="4">Whole body</tissue>
    </source>
</reference>
<dbReference type="SUPFAM" id="SSF81901">
    <property type="entry name" value="HCP-like"/>
    <property type="match status" value="1"/>
</dbReference>
<keyword evidence="3" id="KW-0175">Coiled coil</keyword>
<dbReference type="OrthoDB" id="272077at2759"/>
<evidence type="ECO:0000256" key="2">
    <source>
        <dbReference type="ARBA" id="ARBA00022737"/>
    </source>
</evidence>
<dbReference type="Gene3D" id="1.25.40.10">
    <property type="entry name" value="Tetratricopeptide repeat domain"/>
    <property type="match status" value="1"/>
</dbReference>
<dbReference type="PANTHER" id="PTHR13891:SF1">
    <property type="entry name" value="CYTOCHROME C OXIDASE ASSEMBLY FACTOR 7"/>
    <property type="match status" value="1"/>
</dbReference>
<dbReference type="InterPro" id="IPR011990">
    <property type="entry name" value="TPR-like_helical_dom_sf"/>
</dbReference>
<dbReference type="Proteomes" id="UP000235965">
    <property type="component" value="Unassembled WGS sequence"/>
</dbReference>
<dbReference type="FunCoup" id="A0A2J7R1N4">
    <property type="interactions" value="390"/>
</dbReference>
<dbReference type="InterPro" id="IPR006597">
    <property type="entry name" value="Sel1-like"/>
</dbReference>
<dbReference type="PANTHER" id="PTHR13891">
    <property type="entry name" value="CYTOCHROME C OXIDASE ASSEMBLY FACTOR 7"/>
    <property type="match status" value="1"/>
</dbReference>
<dbReference type="AlphaFoldDB" id="A0A2J7R1N4"/>
<evidence type="ECO:0000313" key="5">
    <source>
        <dbReference type="Proteomes" id="UP000235965"/>
    </source>
</evidence>
<evidence type="ECO:0000313" key="4">
    <source>
        <dbReference type="EMBL" id="PNF34742.1"/>
    </source>
</evidence>
<evidence type="ECO:0000256" key="1">
    <source>
        <dbReference type="ARBA" id="ARBA00008486"/>
    </source>
</evidence>
<protein>
    <submittedName>
        <fullName evidence="4">Cytochrome c oxidase assembly factor 7-like protein</fullName>
    </submittedName>
</protein>
<dbReference type="EMBL" id="NEVH01008206">
    <property type="protein sequence ID" value="PNF34742.1"/>
    <property type="molecule type" value="Genomic_DNA"/>
</dbReference>
<dbReference type="SMART" id="SM00671">
    <property type="entry name" value="SEL1"/>
    <property type="match status" value="4"/>
</dbReference>
<dbReference type="InParanoid" id="A0A2J7R1N4"/>
<proteinExistence type="inferred from homology"/>
<sequence length="234" mass="26647">MAFDLKDESQVKEFIDNLGIEYRFGCYKEKKPEVCHLLGDFLESIMKDYTKAGKIYKSNCEDYNFGRSCYKFGNYKLLGRGSQEVDCDVAYEYYRKACELGVSEACQNAGLMCLGNGTHTRSVKDHRKGLQLLEKGCDGNNPFCCYYIGGVYIPGIPEASIEKDMDKARRYSEKGCELGNIYACANVSQMYRRGDGVAKDEEKAEKYKKRALELQDELVKQQQTLTFQQGTKPI</sequence>
<gene>
    <name evidence="4" type="ORF">B7P43_G05470</name>
</gene>
<keyword evidence="2" id="KW-0677">Repeat</keyword>
<keyword evidence="5" id="KW-1185">Reference proteome</keyword>
<comment type="similarity">
    <text evidence="1">Belongs to the hcp beta-lactamase family.</text>
</comment>
<feature type="coiled-coil region" evidence="3">
    <location>
        <begin position="197"/>
        <end position="224"/>
    </location>
</feature>
<name>A0A2J7R1N4_9NEOP</name>
<evidence type="ECO:0000256" key="3">
    <source>
        <dbReference type="SAM" id="Coils"/>
    </source>
</evidence>
<organism evidence="4 5">
    <name type="scientific">Cryptotermes secundus</name>
    <dbReference type="NCBI Taxonomy" id="105785"/>
    <lineage>
        <taxon>Eukaryota</taxon>
        <taxon>Metazoa</taxon>
        <taxon>Ecdysozoa</taxon>
        <taxon>Arthropoda</taxon>
        <taxon>Hexapoda</taxon>
        <taxon>Insecta</taxon>
        <taxon>Pterygota</taxon>
        <taxon>Neoptera</taxon>
        <taxon>Polyneoptera</taxon>
        <taxon>Dictyoptera</taxon>
        <taxon>Blattodea</taxon>
        <taxon>Blattoidea</taxon>
        <taxon>Termitoidae</taxon>
        <taxon>Kalotermitidae</taxon>
        <taxon>Cryptotermitinae</taxon>
        <taxon>Cryptotermes</taxon>
    </lineage>
</organism>
<dbReference type="GO" id="GO:0005758">
    <property type="term" value="C:mitochondrial intermembrane space"/>
    <property type="evidence" value="ECO:0007669"/>
    <property type="project" value="TreeGrafter"/>
</dbReference>
<accession>A0A2J7R1N4</accession>
<comment type="caution">
    <text evidence="4">The sequence shown here is derived from an EMBL/GenBank/DDBJ whole genome shotgun (WGS) entry which is preliminary data.</text>
</comment>
<dbReference type="STRING" id="105785.A0A2J7R1N4"/>
<dbReference type="InterPro" id="IPR040239">
    <property type="entry name" value="HcpB-like"/>
</dbReference>
<dbReference type="Pfam" id="PF08238">
    <property type="entry name" value="Sel1"/>
    <property type="match status" value="4"/>
</dbReference>